<evidence type="ECO:0000256" key="3">
    <source>
        <dbReference type="SAM" id="SignalP"/>
    </source>
</evidence>
<gene>
    <name evidence="5" type="ORF">JAO78_000200</name>
</gene>
<dbReference type="RefSeq" id="WP_226749337.1">
    <property type="nucleotide sequence ID" value="NZ_JAEINI020000001.1"/>
</dbReference>
<evidence type="ECO:0000256" key="2">
    <source>
        <dbReference type="ARBA" id="ARBA00023136"/>
    </source>
</evidence>
<dbReference type="Gene3D" id="2.40.160.50">
    <property type="entry name" value="membrane protein fhac: a member of the omp85/tpsb transporter family"/>
    <property type="match status" value="1"/>
</dbReference>
<keyword evidence="6" id="KW-1185">Reference proteome</keyword>
<organism evidence="5 6">
    <name type="scientific">Alishewanella maricola</name>
    <dbReference type="NCBI Taxonomy" id="2795740"/>
    <lineage>
        <taxon>Bacteria</taxon>
        <taxon>Pseudomonadati</taxon>
        <taxon>Pseudomonadota</taxon>
        <taxon>Gammaproteobacteria</taxon>
        <taxon>Alteromonadales</taxon>
        <taxon>Alteromonadaceae</taxon>
        <taxon>Alishewanella</taxon>
    </lineage>
</organism>
<comment type="subcellular location">
    <subcellularLocation>
        <location evidence="1">Membrane</location>
    </subcellularLocation>
</comment>
<accession>A0ABS8BYU0</accession>
<proteinExistence type="predicted"/>
<evidence type="ECO:0000313" key="5">
    <source>
        <dbReference type="EMBL" id="MCB5225236.1"/>
    </source>
</evidence>
<dbReference type="EMBL" id="JAEINI020000001">
    <property type="protein sequence ID" value="MCB5225236.1"/>
    <property type="molecule type" value="Genomic_DNA"/>
</dbReference>
<dbReference type="InterPro" id="IPR000184">
    <property type="entry name" value="Bac_surfAg_D15"/>
</dbReference>
<keyword evidence="2" id="KW-0472">Membrane</keyword>
<name>A0ABS8BYU0_9ALTE</name>
<comment type="caution">
    <text evidence="5">The sequence shown here is derived from an EMBL/GenBank/DDBJ whole genome shotgun (WGS) entry which is preliminary data.</text>
</comment>
<protein>
    <submittedName>
        <fullName evidence="5">BamA/TamA family outer membrane protein</fullName>
    </submittedName>
</protein>
<feature type="chain" id="PRO_5046977723" evidence="3">
    <location>
        <begin position="20"/>
        <end position="543"/>
    </location>
</feature>
<feature type="signal peptide" evidence="3">
    <location>
        <begin position="1"/>
        <end position="19"/>
    </location>
</feature>
<feature type="domain" description="Bacterial surface antigen (D15)" evidence="4">
    <location>
        <begin position="156"/>
        <end position="508"/>
    </location>
</feature>
<reference evidence="5 6" key="1">
    <citation type="submission" date="2021-10" db="EMBL/GenBank/DDBJ databases">
        <title>Alishewanella koreense sp. nov. isolated from seawater of southwestern coast in South Korea and the proposal for the reclassification of Rheinheimera perlucida and Rheinheimera tuosuensis as Arsukibacterium perlucida and Arsukibacterium tuosuensis.</title>
        <authorList>
            <person name="Kim K.H."/>
            <person name="Ruan W."/>
            <person name="Kim K.R."/>
            <person name="Baek J.H."/>
            <person name="Jeon C.O."/>
        </authorList>
    </citation>
    <scope>NUCLEOTIDE SEQUENCE [LARGE SCALE GENOMIC DNA]</scope>
    <source>
        <strain evidence="5 6">16-MA</strain>
    </source>
</reference>
<sequence length="543" mass="63382">MWRSLCLLSLPFYSFTLLANCSDEFDLDRLAEKKPHISAIHFEQNNVFDLTEPGVFWLHRFANASHRISLEGTIRDDLLFNDHAPLNLADLAETERLLRSRRYIRDARVSVSRYCPSDNTVEVMVRTWDTWSLLPKIDFSSEGGETEYSLGIAEDNLLGYGNQIHLDYSKDSERSGYLVSFGSPNIFGTHWNTFLSYANNSDGENYRFNVQRPFYRLDSQWSLNFDLLKNKELVTDYQLDERVNEYNRTRQQFESAVGFKLVERGRSIQRFIVGMTLEDVAFNDTEGTVLTLPDERNLSAIWLEYQILEDDFYKLYNINQFNRVEDINAGWQLQLRLGYLQSWLGADNSGLQLTAHAEKAWQLQEHTWLFGQLNYRRLNWQDQTQQLLHFSWQLNHQLNEYNSVVASISAERGSNLFADERLYLGGDTGLRAFPLYYQSGDKRVIATAEYRRYTDWNLWRIFDVGFAAFTDIGRSWGDSEQFKDLMAQPDIDDKVLFGVGVGVRLLSSHSSRGTMVHLDLTRPFSDNPDINNWQWRATAKRRF</sequence>
<dbReference type="Proteomes" id="UP000633814">
    <property type="component" value="Unassembled WGS sequence"/>
</dbReference>
<keyword evidence="3" id="KW-0732">Signal</keyword>
<evidence type="ECO:0000256" key="1">
    <source>
        <dbReference type="ARBA" id="ARBA00004370"/>
    </source>
</evidence>
<evidence type="ECO:0000259" key="4">
    <source>
        <dbReference type="Pfam" id="PF01103"/>
    </source>
</evidence>
<dbReference type="Pfam" id="PF01103">
    <property type="entry name" value="Omp85"/>
    <property type="match status" value="1"/>
</dbReference>
<evidence type="ECO:0000313" key="6">
    <source>
        <dbReference type="Proteomes" id="UP000633814"/>
    </source>
</evidence>